<reference evidence="1 2" key="1">
    <citation type="journal article" date="2023" name="Life. Sci Alliance">
        <title>Evolutionary insights into 3D genome organization and epigenetic landscape of Vigna mungo.</title>
        <authorList>
            <person name="Junaid A."/>
            <person name="Singh B."/>
            <person name="Bhatia S."/>
        </authorList>
    </citation>
    <scope>NUCLEOTIDE SEQUENCE [LARGE SCALE GENOMIC DNA]</scope>
    <source>
        <strain evidence="1">Urdbean</strain>
    </source>
</reference>
<dbReference type="Proteomes" id="UP001374535">
    <property type="component" value="Chromosome 9"/>
</dbReference>
<dbReference type="AlphaFoldDB" id="A0AAQ3MTB8"/>
<dbReference type="EMBL" id="CP144692">
    <property type="protein sequence ID" value="WVY96578.1"/>
    <property type="molecule type" value="Genomic_DNA"/>
</dbReference>
<gene>
    <name evidence="1" type="ORF">V8G54_028729</name>
</gene>
<protein>
    <submittedName>
        <fullName evidence="1">Uncharacterized protein</fullName>
    </submittedName>
</protein>
<keyword evidence="2" id="KW-1185">Reference proteome</keyword>
<evidence type="ECO:0000313" key="1">
    <source>
        <dbReference type="EMBL" id="WVY96578.1"/>
    </source>
</evidence>
<proteinExistence type="predicted"/>
<sequence>MPLGARVVWLTEKPNIEGNSFIRRDINVPLPTPEGPLITTGFSTFPITPLLHATTSVPKFFFCCCLTYVVSTSRNHIQSSGLEFFLRISILSFKSTAEWPLHEMGLVPSSTTLTHSPRQLLSRI</sequence>
<name>A0AAQ3MTB8_VIGMU</name>
<accession>A0AAQ3MTB8</accession>
<organism evidence="1 2">
    <name type="scientific">Vigna mungo</name>
    <name type="common">Black gram</name>
    <name type="synonym">Phaseolus mungo</name>
    <dbReference type="NCBI Taxonomy" id="3915"/>
    <lineage>
        <taxon>Eukaryota</taxon>
        <taxon>Viridiplantae</taxon>
        <taxon>Streptophyta</taxon>
        <taxon>Embryophyta</taxon>
        <taxon>Tracheophyta</taxon>
        <taxon>Spermatophyta</taxon>
        <taxon>Magnoliopsida</taxon>
        <taxon>eudicotyledons</taxon>
        <taxon>Gunneridae</taxon>
        <taxon>Pentapetalae</taxon>
        <taxon>rosids</taxon>
        <taxon>fabids</taxon>
        <taxon>Fabales</taxon>
        <taxon>Fabaceae</taxon>
        <taxon>Papilionoideae</taxon>
        <taxon>50 kb inversion clade</taxon>
        <taxon>NPAAA clade</taxon>
        <taxon>indigoferoid/millettioid clade</taxon>
        <taxon>Phaseoleae</taxon>
        <taxon>Vigna</taxon>
    </lineage>
</organism>
<evidence type="ECO:0000313" key="2">
    <source>
        <dbReference type="Proteomes" id="UP001374535"/>
    </source>
</evidence>